<evidence type="ECO:0000313" key="3">
    <source>
        <dbReference type="Proteomes" id="UP000252023"/>
    </source>
</evidence>
<gene>
    <name evidence="2" type="ORF">DRW48_07745</name>
</gene>
<dbReference type="RefSeq" id="WP_114075912.1">
    <property type="nucleotide sequence ID" value="NZ_CP030918.1"/>
</dbReference>
<organism evidence="2 3">
    <name type="scientific">Paracoccus suum</name>
    <dbReference type="NCBI Taxonomy" id="2259340"/>
    <lineage>
        <taxon>Bacteria</taxon>
        <taxon>Pseudomonadati</taxon>
        <taxon>Pseudomonadota</taxon>
        <taxon>Alphaproteobacteria</taxon>
        <taxon>Rhodobacterales</taxon>
        <taxon>Paracoccaceae</taxon>
        <taxon>Paracoccus</taxon>
    </lineage>
</organism>
<keyword evidence="3" id="KW-1185">Reference proteome</keyword>
<dbReference type="SUPFAM" id="SSF88723">
    <property type="entry name" value="PIN domain-like"/>
    <property type="match status" value="1"/>
</dbReference>
<reference evidence="3" key="1">
    <citation type="submission" date="2018-07" db="EMBL/GenBank/DDBJ databases">
        <title>Genome sequencing of Paracoccus sp. SC2-6.</title>
        <authorList>
            <person name="Heo J."/>
            <person name="Kim S.-J."/>
            <person name="Kwon S.-W."/>
        </authorList>
    </citation>
    <scope>NUCLEOTIDE SEQUENCE [LARGE SCALE GENOMIC DNA]</scope>
    <source>
        <strain evidence="3">SC2-6</strain>
    </source>
</reference>
<dbReference type="OrthoDB" id="211933at2"/>
<proteinExistence type="predicted"/>
<protein>
    <submittedName>
        <fullName evidence="2">PIN domain-containing protein</fullName>
    </submittedName>
</protein>
<sequence length="179" mass="19008">MRAVLDACVLYPTVLREILLGCASRGLIEPVWSARILGEWTRAAARLGPEGARVSGVEAALAQAAFPAAMAADDGSRAIGLDLPDPADRHVIEAALARGAPLIITANLRDFPRHALAAVGLESRHPDEVLSSLWRSAPESVTAAVHDAHARAEAAGGPLELRDMLKRARLPRLAKLLRD</sequence>
<evidence type="ECO:0000313" key="2">
    <source>
        <dbReference type="EMBL" id="AXC49597.1"/>
    </source>
</evidence>
<dbReference type="Proteomes" id="UP000252023">
    <property type="component" value="Chromosome"/>
</dbReference>
<accession>A0A344PJP2</accession>
<dbReference type="KEGG" id="pars:DRW48_07745"/>
<dbReference type="AlphaFoldDB" id="A0A344PJP2"/>
<evidence type="ECO:0000259" key="1">
    <source>
        <dbReference type="Pfam" id="PF13470"/>
    </source>
</evidence>
<dbReference type="NCBIfam" id="NF046100">
    <property type="entry name" value="RSP_2648_fam_PIN"/>
    <property type="match status" value="1"/>
</dbReference>
<dbReference type="EMBL" id="CP030918">
    <property type="protein sequence ID" value="AXC49597.1"/>
    <property type="molecule type" value="Genomic_DNA"/>
</dbReference>
<name>A0A344PJP2_9RHOB</name>
<feature type="domain" description="PIN" evidence="1">
    <location>
        <begin position="2"/>
        <end position="108"/>
    </location>
</feature>
<dbReference type="Pfam" id="PF13470">
    <property type="entry name" value="PIN_3"/>
    <property type="match status" value="1"/>
</dbReference>
<dbReference type="InterPro" id="IPR002716">
    <property type="entry name" value="PIN_dom"/>
</dbReference>
<dbReference type="InterPro" id="IPR029060">
    <property type="entry name" value="PIN-like_dom_sf"/>
</dbReference>